<dbReference type="SUPFAM" id="SSF161098">
    <property type="entry name" value="MetI-like"/>
    <property type="match status" value="1"/>
</dbReference>
<feature type="transmembrane region" description="Helical" evidence="7">
    <location>
        <begin position="88"/>
        <end position="109"/>
    </location>
</feature>
<evidence type="ECO:0000256" key="1">
    <source>
        <dbReference type="ARBA" id="ARBA00004651"/>
    </source>
</evidence>
<dbReference type="GO" id="GO:0055085">
    <property type="term" value="P:transmembrane transport"/>
    <property type="evidence" value="ECO:0007669"/>
    <property type="project" value="InterPro"/>
</dbReference>
<dbReference type="GO" id="GO:0005886">
    <property type="term" value="C:plasma membrane"/>
    <property type="evidence" value="ECO:0007669"/>
    <property type="project" value="UniProtKB-SubCell"/>
</dbReference>
<comment type="caution">
    <text evidence="9">The sequence shown here is derived from an EMBL/GenBank/DDBJ whole genome shotgun (WGS) entry which is preliminary data.</text>
</comment>
<protein>
    <submittedName>
        <fullName evidence="9">ABC transporter permease</fullName>
    </submittedName>
</protein>
<feature type="transmembrane region" description="Helical" evidence="7">
    <location>
        <begin position="238"/>
        <end position="261"/>
    </location>
</feature>
<keyword evidence="5 7" id="KW-1133">Transmembrane helix</keyword>
<feature type="transmembrane region" description="Helical" evidence="7">
    <location>
        <begin position="144"/>
        <end position="165"/>
    </location>
</feature>
<dbReference type="AlphaFoldDB" id="A0A8J3IY02"/>
<dbReference type="InterPro" id="IPR000515">
    <property type="entry name" value="MetI-like"/>
</dbReference>
<dbReference type="RefSeq" id="WP_239076511.1">
    <property type="nucleotide sequence ID" value="NZ_BAAAZM010000003.1"/>
</dbReference>
<evidence type="ECO:0000256" key="4">
    <source>
        <dbReference type="ARBA" id="ARBA00022692"/>
    </source>
</evidence>
<feature type="domain" description="ABC transmembrane type-1" evidence="8">
    <location>
        <begin position="78"/>
        <end position="258"/>
    </location>
</feature>
<keyword evidence="3" id="KW-1003">Cell membrane</keyword>
<accession>A0A8J3IY02</accession>
<dbReference type="Gene3D" id="1.10.3720.10">
    <property type="entry name" value="MetI-like"/>
    <property type="match status" value="1"/>
</dbReference>
<feature type="transmembrane region" description="Helical" evidence="7">
    <location>
        <begin position="197"/>
        <end position="218"/>
    </location>
</feature>
<dbReference type="InterPro" id="IPR035906">
    <property type="entry name" value="MetI-like_sf"/>
</dbReference>
<comment type="subcellular location">
    <subcellularLocation>
        <location evidence="1 7">Cell membrane</location>
        <topology evidence="1 7">Multi-pass membrane protein</topology>
    </subcellularLocation>
</comment>
<dbReference type="Proteomes" id="UP000612808">
    <property type="component" value="Unassembled WGS sequence"/>
</dbReference>
<keyword evidence="10" id="KW-1185">Reference proteome</keyword>
<evidence type="ECO:0000256" key="2">
    <source>
        <dbReference type="ARBA" id="ARBA00022448"/>
    </source>
</evidence>
<keyword evidence="6 7" id="KW-0472">Membrane</keyword>
<evidence type="ECO:0000256" key="5">
    <source>
        <dbReference type="ARBA" id="ARBA00022989"/>
    </source>
</evidence>
<evidence type="ECO:0000313" key="10">
    <source>
        <dbReference type="Proteomes" id="UP000612808"/>
    </source>
</evidence>
<comment type="similarity">
    <text evidence="7">Belongs to the binding-protein-dependent transport system permease family.</text>
</comment>
<evidence type="ECO:0000259" key="8">
    <source>
        <dbReference type="PROSITE" id="PS50928"/>
    </source>
</evidence>
<dbReference type="Pfam" id="PF00528">
    <property type="entry name" value="BPD_transp_1"/>
    <property type="match status" value="1"/>
</dbReference>
<evidence type="ECO:0000256" key="7">
    <source>
        <dbReference type="RuleBase" id="RU363032"/>
    </source>
</evidence>
<proteinExistence type="inferred from homology"/>
<keyword evidence="4 7" id="KW-0812">Transmembrane</keyword>
<sequence length="272" mass="28957">MHPDTETVARVRTPARAARRPLPPWLTLVAPPFAGALGVLLLWWLVTRLGHVREFLLPGPGAVVEAFWTLHGYLLSQTLTTLLEVVEGFALSVVVGVAIGVGIAAWRAIERTIYPLLLGINAVPKLAVAPLLVVWLGFGQVSKVVMVFLVCFFPIVISTATGLLSTPPELVELARSLSAGGVRTFVKIRFPAALREIFVGLKVAISLAVIGAVIGEFAGADVGLGFVIQQAGANANTALAFAAMTLLGILSIVLFYLLVGVERLLAPWTRRT</sequence>
<evidence type="ECO:0000256" key="3">
    <source>
        <dbReference type="ARBA" id="ARBA00022475"/>
    </source>
</evidence>
<gene>
    <name evidence="9" type="primary">ssuC_2</name>
    <name evidence="9" type="ORF">Aru02nite_16220</name>
</gene>
<dbReference type="PROSITE" id="PS50928">
    <property type="entry name" value="ABC_TM1"/>
    <property type="match status" value="1"/>
</dbReference>
<keyword evidence="2 7" id="KW-0813">Transport</keyword>
<dbReference type="PANTHER" id="PTHR30151:SF20">
    <property type="entry name" value="ABC TRANSPORTER PERMEASE PROTEIN HI_0355-RELATED"/>
    <property type="match status" value="1"/>
</dbReference>
<evidence type="ECO:0000256" key="6">
    <source>
        <dbReference type="ARBA" id="ARBA00023136"/>
    </source>
</evidence>
<dbReference type="PANTHER" id="PTHR30151">
    <property type="entry name" value="ALKANE SULFONATE ABC TRANSPORTER-RELATED, MEMBRANE SUBUNIT"/>
    <property type="match status" value="1"/>
</dbReference>
<reference evidence="9" key="1">
    <citation type="submission" date="2021-01" db="EMBL/GenBank/DDBJ databases">
        <title>Whole genome shotgun sequence of Actinocatenispora rupis NBRC 107355.</title>
        <authorList>
            <person name="Komaki H."/>
            <person name="Tamura T."/>
        </authorList>
    </citation>
    <scope>NUCLEOTIDE SEQUENCE</scope>
    <source>
        <strain evidence="9">NBRC 107355</strain>
    </source>
</reference>
<evidence type="ECO:0000313" key="9">
    <source>
        <dbReference type="EMBL" id="GID10733.1"/>
    </source>
</evidence>
<feature type="transmembrane region" description="Helical" evidence="7">
    <location>
        <begin position="25"/>
        <end position="46"/>
    </location>
</feature>
<dbReference type="CDD" id="cd06261">
    <property type="entry name" value="TM_PBP2"/>
    <property type="match status" value="1"/>
</dbReference>
<feature type="transmembrane region" description="Helical" evidence="7">
    <location>
        <begin position="116"/>
        <end position="138"/>
    </location>
</feature>
<name>A0A8J3IY02_9ACTN</name>
<organism evidence="9 10">
    <name type="scientific">Actinocatenispora rupis</name>
    <dbReference type="NCBI Taxonomy" id="519421"/>
    <lineage>
        <taxon>Bacteria</taxon>
        <taxon>Bacillati</taxon>
        <taxon>Actinomycetota</taxon>
        <taxon>Actinomycetes</taxon>
        <taxon>Micromonosporales</taxon>
        <taxon>Micromonosporaceae</taxon>
        <taxon>Actinocatenispora</taxon>
    </lineage>
</organism>
<dbReference type="EMBL" id="BOMB01000009">
    <property type="protein sequence ID" value="GID10733.1"/>
    <property type="molecule type" value="Genomic_DNA"/>
</dbReference>